<dbReference type="Gene3D" id="3.30.70.100">
    <property type="match status" value="1"/>
</dbReference>
<dbReference type="PROSITE" id="PS01047">
    <property type="entry name" value="HMA_1"/>
    <property type="match status" value="1"/>
</dbReference>
<gene>
    <name evidence="3" type="ORF">GKZ28_08190</name>
</gene>
<evidence type="ECO:0000313" key="4">
    <source>
        <dbReference type="Proteomes" id="UP000656077"/>
    </source>
</evidence>
<evidence type="ECO:0000256" key="1">
    <source>
        <dbReference type="ARBA" id="ARBA00022723"/>
    </source>
</evidence>
<dbReference type="InterPro" id="IPR006121">
    <property type="entry name" value="HMA_dom"/>
</dbReference>
<dbReference type="RefSeq" id="WP_160358769.1">
    <property type="nucleotide sequence ID" value="NZ_WSRQ01000010.1"/>
</dbReference>
<evidence type="ECO:0000313" key="3">
    <source>
        <dbReference type="EMBL" id="MVX63673.1"/>
    </source>
</evidence>
<feature type="domain" description="HMA" evidence="2">
    <location>
        <begin position="1"/>
        <end position="64"/>
    </location>
</feature>
<comment type="caution">
    <text evidence="3">The sequence shown here is derived from an EMBL/GenBank/DDBJ whole genome shotgun (WGS) entry which is preliminary data.</text>
</comment>
<dbReference type="Pfam" id="PF00403">
    <property type="entry name" value="HMA"/>
    <property type="match status" value="1"/>
</dbReference>
<dbReference type="InterPro" id="IPR017969">
    <property type="entry name" value="Heavy-metal-associated_CS"/>
</dbReference>
<protein>
    <submittedName>
        <fullName evidence="3">Heavy metal transport/detoxification protein</fullName>
    </submittedName>
</protein>
<keyword evidence="1" id="KW-0479">Metal-binding</keyword>
<dbReference type="FunFam" id="3.30.70.100:FF:000001">
    <property type="entry name" value="ATPase copper transporting beta"/>
    <property type="match status" value="1"/>
</dbReference>
<accession>A0A964RKZ2</accession>
<dbReference type="PROSITE" id="PS50846">
    <property type="entry name" value="HMA_2"/>
    <property type="match status" value="1"/>
</dbReference>
<name>A0A964RKZ2_9CLOT</name>
<dbReference type="GO" id="GO:0046872">
    <property type="term" value="F:metal ion binding"/>
    <property type="evidence" value="ECO:0007669"/>
    <property type="project" value="UniProtKB-KW"/>
</dbReference>
<dbReference type="AlphaFoldDB" id="A0A964RKZ2"/>
<reference evidence="3" key="1">
    <citation type="submission" date="2019-12" db="EMBL/GenBank/DDBJ databases">
        <title>Microbes associate with the intestines of laboratory mice.</title>
        <authorList>
            <person name="Navarre W."/>
            <person name="Wong E."/>
        </authorList>
    </citation>
    <scope>NUCLEOTIDE SEQUENCE</scope>
    <source>
        <strain evidence="3">NM79_F5</strain>
    </source>
</reference>
<evidence type="ECO:0000259" key="2">
    <source>
        <dbReference type="PROSITE" id="PS50846"/>
    </source>
</evidence>
<dbReference type="EMBL" id="WSRQ01000010">
    <property type="protein sequence ID" value="MVX63673.1"/>
    <property type="molecule type" value="Genomic_DNA"/>
</dbReference>
<dbReference type="SUPFAM" id="SSF55008">
    <property type="entry name" value="HMA, heavy metal-associated domain"/>
    <property type="match status" value="1"/>
</dbReference>
<dbReference type="Proteomes" id="UP000656077">
    <property type="component" value="Unassembled WGS sequence"/>
</dbReference>
<sequence>MKKKISIEGMSCEHCVAHVKDALEGIDGVSSIEVSLEGKYATVETDVNDEILKEAIEEEGYDVVKIEE</sequence>
<organism evidence="3 4">
    <name type="scientific">Clostridium chromiireducens</name>
    <dbReference type="NCBI Taxonomy" id="225345"/>
    <lineage>
        <taxon>Bacteria</taxon>
        <taxon>Bacillati</taxon>
        <taxon>Bacillota</taxon>
        <taxon>Clostridia</taxon>
        <taxon>Eubacteriales</taxon>
        <taxon>Clostridiaceae</taxon>
        <taxon>Clostridium</taxon>
    </lineage>
</organism>
<proteinExistence type="predicted"/>
<dbReference type="CDD" id="cd00371">
    <property type="entry name" value="HMA"/>
    <property type="match status" value="1"/>
</dbReference>
<dbReference type="InterPro" id="IPR036163">
    <property type="entry name" value="HMA_dom_sf"/>
</dbReference>